<evidence type="ECO:0000256" key="6">
    <source>
        <dbReference type="ARBA" id="ARBA00039131"/>
    </source>
</evidence>
<dbReference type="InterPro" id="IPR015943">
    <property type="entry name" value="WD40/YVTN_repeat-like_dom_sf"/>
</dbReference>
<dbReference type="Proteomes" id="UP000008237">
    <property type="component" value="Unassembled WGS sequence"/>
</dbReference>
<comment type="catalytic activity">
    <reaction evidence="7">
        <text>diphthine methyl ester-[translation elongation factor 2] + H2O = diphthine-[translation elongation factor 2] + methanol + H(+)</text>
        <dbReference type="Rhea" id="RHEA:42656"/>
        <dbReference type="Rhea" id="RHEA-COMP:10172"/>
        <dbReference type="Rhea" id="RHEA-COMP:10173"/>
        <dbReference type="ChEBI" id="CHEBI:15377"/>
        <dbReference type="ChEBI" id="CHEBI:15378"/>
        <dbReference type="ChEBI" id="CHEBI:17790"/>
        <dbReference type="ChEBI" id="CHEBI:79005"/>
        <dbReference type="ChEBI" id="CHEBI:82696"/>
        <dbReference type="EC" id="3.1.1.97"/>
    </reaction>
</comment>
<dbReference type="EC" id="3.1.1.97" evidence="6"/>
<dbReference type="Gene3D" id="2.130.10.10">
    <property type="entry name" value="YVTN repeat-like/Quinoprotein amine dehydrogenase"/>
    <property type="match status" value="1"/>
</dbReference>
<dbReference type="EMBL" id="GL449185">
    <property type="protein sequence ID" value="EFN83159.1"/>
    <property type="molecule type" value="Genomic_DNA"/>
</dbReference>
<sequence length="381" mass="43496">MAIAFRTLDTFDTEFSADSAEWCPVEPFRDILVCGTYQLAKEDENAMTRSNDTSKRLGRIYTFRVMDCEKLRMLQRVDVPAVLDMKWLHCPDKENRILLAVVNSTGCLQIYRLEDDGGVATLELLVEGKISDSDDEILALSLDWSTGRCISHTCVADNIHIIVSDSRGWISRFTLHKNDLTRDFSWRAHDFEAWIAAFDYWQTNSFYSGGDDCKFQVFDSRTGPNPVACNRTHDAGVTSIHSNINAEFTLATGSYDEILRLWDKRNLKRPMSETDLRGGIWRLKWHPFSRRYLLAACMYGGFKIVDCGNEESPTIVSEYNEHESISYGCDWSYLEKQNVSVLNIRDPDSKIGALIGTCSFYDHALKVSVIYSQDKDWPLCG</sequence>
<comment type="similarity">
    <text evidence="5">Belongs to the DPH7 family.</text>
</comment>
<keyword evidence="2 8" id="KW-0853">WD repeat</keyword>
<evidence type="ECO:0000256" key="7">
    <source>
        <dbReference type="ARBA" id="ARBA00047551"/>
    </source>
</evidence>
<evidence type="ECO:0000256" key="5">
    <source>
        <dbReference type="ARBA" id="ARBA00038092"/>
    </source>
</evidence>
<evidence type="ECO:0000256" key="1">
    <source>
        <dbReference type="ARBA" id="ARBA00005156"/>
    </source>
</evidence>
<dbReference type="GO" id="GO:0005737">
    <property type="term" value="C:cytoplasm"/>
    <property type="evidence" value="ECO:0007669"/>
    <property type="project" value="TreeGrafter"/>
</dbReference>
<evidence type="ECO:0000313" key="10">
    <source>
        <dbReference type="Proteomes" id="UP000008237"/>
    </source>
</evidence>
<dbReference type="AlphaFoldDB" id="E2BMD0"/>
<dbReference type="InParanoid" id="E2BMD0"/>
<accession>E2BMD0</accession>
<keyword evidence="4" id="KW-0378">Hydrolase</keyword>
<dbReference type="OrthoDB" id="1930760at2759"/>
<dbReference type="PANTHER" id="PTHR46042">
    <property type="entry name" value="DIPHTHINE METHYLTRANSFERASE"/>
    <property type="match status" value="1"/>
</dbReference>
<protein>
    <recommendedName>
        <fullName evidence="6">methylated diphthine methylhydrolase</fullName>
        <ecNumber evidence="6">3.1.1.97</ecNumber>
    </recommendedName>
</protein>
<dbReference type="InterPro" id="IPR001680">
    <property type="entry name" value="WD40_rpt"/>
</dbReference>
<dbReference type="KEGG" id="hst:105184454"/>
<dbReference type="InterPro" id="IPR052415">
    <property type="entry name" value="Diphthine_MTase"/>
</dbReference>
<keyword evidence="3" id="KW-0677">Repeat</keyword>
<gene>
    <name evidence="9" type="ORF">EAI_11233</name>
</gene>
<dbReference type="STRING" id="610380.E2BMD0"/>
<name>E2BMD0_HARSA</name>
<dbReference type="SUPFAM" id="SSF50978">
    <property type="entry name" value="WD40 repeat-like"/>
    <property type="match status" value="1"/>
</dbReference>
<feature type="repeat" description="WD" evidence="8">
    <location>
        <begin position="230"/>
        <end position="272"/>
    </location>
</feature>
<reference evidence="9 10" key="1">
    <citation type="journal article" date="2010" name="Science">
        <title>Genomic comparison of the ants Camponotus floridanus and Harpegnathos saltator.</title>
        <authorList>
            <person name="Bonasio R."/>
            <person name="Zhang G."/>
            <person name="Ye C."/>
            <person name="Mutti N.S."/>
            <person name="Fang X."/>
            <person name="Qin N."/>
            <person name="Donahue G."/>
            <person name="Yang P."/>
            <person name="Li Q."/>
            <person name="Li C."/>
            <person name="Zhang P."/>
            <person name="Huang Z."/>
            <person name="Berger S.L."/>
            <person name="Reinberg D."/>
            <person name="Wang J."/>
            <person name="Liebig J."/>
        </authorList>
    </citation>
    <scope>NUCLEOTIDE SEQUENCE [LARGE SCALE GENOMIC DNA]</scope>
    <source>
        <strain evidence="9 10">R22 G/1</strain>
    </source>
</reference>
<dbReference type="GO" id="GO:0061685">
    <property type="term" value="F:diphthine methylesterase activity"/>
    <property type="evidence" value="ECO:0007669"/>
    <property type="project" value="UniProtKB-EC"/>
</dbReference>
<dbReference type="GO" id="GO:0017183">
    <property type="term" value="P:protein histidyl modification to diphthamide"/>
    <property type="evidence" value="ECO:0007669"/>
    <property type="project" value="TreeGrafter"/>
</dbReference>
<evidence type="ECO:0000256" key="2">
    <source>
        <dbReference type="ARBA" id="ARBA00022574"/>
    </source>
</evidence>
<dbReference type="FunCoup" id="E2BMD0">
    <property type="interactions" value="1351"/>
</dbReference>
<keyword evidence="10" id="KW-1185">Reference proteome</keyword>
<evidence type="ECO:0000256" key="8">
    <source>
        <dbReference type="PROSITE-ProRule" id="PRU00221"/>
    </source>
</evidence>
<dbReference type="OMA" id="LDMKWLP"/>
<organism evidence="10">
    <name type="scientific">Harpegnathos saltator</name>
    <name type="common">Jerdon's jumping ant</name>
    <dbReference type="NCBI Taxonomy" id="610380"/>
    <lineage>
        <taxon>Eukaryota</taxon>
        <taxon>Metazoa</taxon>
        <taxon>Ecdysozoa</taxon>
        <taxon>Arthropoda</taxon>
        <taxon>Hexapoda</taxon>
        <taxon>Insecta</taxon>
        <taxon>Pterygota</taxon>
        <taxon>Neoptera</taxon>
        <taxon>Endopterygota</taxon>
        <taxon>Hymenoptera</taxon>
        <taxon>Apocrita</taxon>
        <taxon>Aculeata</taxon>
        <taxon>Formicoidea</taxon>
        <taxon>Formicidae</taxon>
        <taxon>Ponerinae</taxon>
        <taxon>Ponerini</taxon>
        <taxon>Harpegnathos</taxon>
    </lineage>
</organism>
<proteinExistence type="inferred from homology"/>
<dbReference type="Pfam" id="PF00400">
    <property type="entry name" value="WD40"/>
    <property type="match status" value="1"/>
</dbReference>
<evidence type="ECO:0000256" key="3">
    <source>
        <dbReference type="ARBA" id="ARBA00022737"/>
    </source>
</evidence>
<dbReference type="InterPro" id="IPR036322">
    <property type="entry name" value="WD40_repeat_dom_sf"/>
</dbReference>
<evidence type="ECO:0000313" key="9">
    <source>
        <dbReference type="EMBL" id="EFN83159.1"/>
    </source>
</evidence>
<dbReference type="SMART" id="SM00320">
    <property type="entry name" value="WD40"/>
    <property type="match status" value="3"/>
</dbReference>
<dbReference type="PROSITE" id="PS50082">
    <property type="entry name" value="WD_REPEATS_2"/>
    <property type="match status" value="1"/>
</dbReference>
<evidence type="ECO:0000256" key="4">
    <source>
        <dbReference type="ARBA" id="ARBA00022801"/>
    </source>
</evidence>
<comment type="pathway">
    <text evidence="1">Protein modification; peptidyl-diphthamide biosynthesis.</text>
</comment>
<dbReference type="PANTHER" id="PTHR46042:SF1">
    <property type="entry name" value="DIPHTHINE METHYLTRANSFERASE"/>
    <property type="match status" value="1"/>
</dbReference>